<dbReference type="SUPFAM" id="SSF56059">
    <property type="entry name" value="Glutathione synthetase ATP-binding domain-like"/>
    <property type="match status" value="2"/>
</dbReference>
<dbReference type="GO" id="GO:0006541">
    <property type="term" value="P:glutamine metabolic process"/>
    <property type="evidence" value="ECO:0007669"/>
    <property type="project" value="TreeGrafter"/>
</dbReference>
<evidence type="ECO:0000259" key="28">
    <source>
        <dbReference type="PROSITE" id="PS51855"/>
    </source>
</evidence>
<evidence type="ECO:0000256" key="12">
    <source>
        <dbReference type="ARBA" id="ARBA00022833"/>
    </source>
</evidence>
<dbReference type="FunFam" id="3.30.470.20:FF:000004">
    <property type="entry name" value="Carbamoyl-phosphate synthase (glutamine-hydrolyzing)"/>
    <property type="match status" value="1"/>
</dbReference>
<comment type="catalytic activity">
    <reaction evidence="22">
        <text>(S)-dihydroorotate + H2O = N-carbamoyl-L-aspartate + H(+)</text>
        <dbReference type="Rhea" id="RHEA:24296"/>
        <dbReference type="ChEBI" id="CHEBI:15377"/>
        <dbReference type="ChEBI" id="CHEBI:15378"/>
        <dbReference type="ChEBI" id="CHEBI:30864"/>
        <dbReference type="ChEBI" id="CHEBI:32814"/>
        <dbReference type="EC" id="3.5.2.3"/>
    </reaction>
</comment>
<evidence type="ECO:0000256" key="9">
    <source>
        <dbReference type="ARBA" id="ARBA00022737"/>
    </source>
</evidence>
<dbReference type="Pfam" id="PF02787">
    <property type="entry name" value="CPSase_L_D3"/>
    <property type="match status" value="1"/>
</dbReference>
<evidence type="ECO:0000256" key="10">
    <source>
        <dbReference type="ARBA" id="ARBA00022741"/>
    </source>
</evidence>
<dbReference type="Pfam" id="PF25596">
    <property type="entry name" value="CPSase_L_D1"/>
    <property type="match status" value="2"/>
</dbReference>
<dbReference type="InterPro" id="IPR006275">
    <property type="entry name" value="CPSase_lsu"/>
</dbReference>
<evidence type="ECO:0000256" key="11">
    <source>
        <dbReference type="ARBA" id="ARBA00022801"/>
    </source>
</evidence>
<evidence type="ECO:0000313" key="31">
    <source>
        <dbReference type="WBParaSite" id="SBAD_0000282501-mRNA-1"/>
    </source>
</evidence>
<dbReference type="FunFam" id="3.40.50.20:FF:000001">
    <property type="entry name" value="Carbamoyl-phosphate synthase large chain"/>
    <property type="match status" value="1"/>
</dbReference>
<evidence type="ECO:0000256" key="14">
    <source>
        <dbReference type="ARBA" id="ARBA00022962"/>
    </source>
</evidence>
<dbReference type="GO" id="GO:0046872">
    <property type="term" value="F:metal ion binding"/>
    <property type="evidence" value="ECO:0007669"/>
    <property type="project" value="UniProtKB-KW"/>
</dbReference>
<evidence type="ECO:0000256" key="4">
    <source>
        <dbReference type="ARBA" id="ARBA00004880"/>
    </source>
</evidence>
<keyword evidence="8" id="KW-0479">Metal-binding</keyword>
<dbReference type="Gene3D" id="3.30.1490.20">
    <property type="entry name" value="ATP-grasp fold, A domain"/>
    <property type="match status" value="1"/>
</dbReference>
<reference evidence="31" key="1">
    <citation type="submission" date="2016-06" db="UniProtKB">
        <authorList>
            <consortium name="WormBaseParasite"/>
        </authorList>
    </citation>
    <scope>IDENTIFICATION</scope>
</reference>
<dbReference type="InterPro" id="IPR036914">
    <property type="entry name" value="MGS-like_dom_sf"/>
</dbReference>
<dbReference type="Gene3D" id="3.20.20.140">
    <property type="entry name" value="Metal-dependent hydrolases"/>
    <property type="match status" value="1"/>
</dbReference>
<dbReference type="Gene3D" id="3.40.50.1370">
    <property type="entry name" value="Aspartate/ornithine carbamoyltransferase"/>
    <property type="match status" value="2"/>
</dbReference>
<comment type="subunit">
    <text evidence="5">Homohexamer.</text>
</comment>
<dbReference type="InterPro" id="IPR005480">
    <property type="entry name" value="CPSase_lsu_oligo"/>
</dbReference>
<comment type="pathway">
    <text evidence="4">Pyrimidine metabolism; UMP biosynthesis via de novo pathway; (S)-dihydroorotate from bicarbonate: step 3/3.</text>
</comment>
<comment type="similarity">
    <text evidence="19">In the N-terminal section; belongs to the CarA family.</text>
</comment>
<comment type="pathway">
    <text evidence="3">Pyrimidine metabolism; UMP biosynthesis via de novo pathway; (S)-dihydroorotate from bicarbonate: step 2/3.</text>
</comment>
<keyword evidence="30" id="KW-1185">Reference proteome</keyword>
<evidence type="ECO:0000313" key="30">
    <source>
        <dbReference type="Proteomes" id="UP000270296"/>
    </source>
</evidence>
<comment type="pathway">
    <text evidence="2">Pyrimidine metabolism; UMP biosynthesis via de novo pathway; (S)-dihydroorotate from bicarbonate: step 1/3.</text>
</comment>
<keyword evidence="15" id="KW-0665">Pyrimidine biosynthesis</keyword>
<dbReference type="Pfam" id="PF12890">
    <property type="entry name" value="DHOase"/>
    <property type="match status" value="1"/>
</dbReference>
<comment type="catalytic activity">
    <reaction evidence="24">
        <text>carbamoyl phosphate + L-aspartate = N-carbamoyl-L-aspartate + phosphate + H(+)</text>
        <dbReference type="Rhea" id="RHEA:20013"/>
        <dbReference type="ChEBI" id="CHEBI:15378"/>
        <dbReference type="ChEBI" id="CHEBI:29991"/>
        <dbReference type="ChEBI" id="CHEBI:32814"/>
        <dbReference type="ChEBI" id="CHEBI:43474"/>
        <dbReference type="ChEBI" id="CHEBI:58228"/>
        <dbReference type="EC" id="2.1.3.2"/>
    </reaction>
</comment>
<evidence type="ECO:0000256" key="18">
    <source>
        <dbReference type="ARBA" id="ARBA00043979"/>
    </source>
</evidence>
<evidence type="ECO:0000256" key="3">
    <source>
        <dbReference type="ARBA" id="ARBA00004852"/>
    </source>
</evidence>
<dbReference type="EMBL" id="UZAM01007359">
    <property type="protein sequence ID" value="VDO98634.1"/>
    <property type="molecule type" value="Genomic_DNA"/>
</dbReference>
<dbReference type="InterPro" id="IPR011761">
    <property type="entry name" value="ATP-grasp"/>
</dbReference>
<evidence type="ECO:0000256" key="7">
    <source>
        <dbReference type="ARBA" id="ARBA00022679"/>
    </source>
</evidence>
<keyword evidence="13 26" id="KW-0067">ATP-binding</keyword>
<keyword evidence="16" id="KW-0511">Multifunctional enzyme</keyword>
<dbReference type="Gene3D" id="3.40.50.1380">
    <property type="entry name" value="Methylglyoxal synthase-like domain"/>
    <property type="match status" value="1"/>
</dbReference>
<feature type="domain" description="ATP-grasp" evidence="27">
    <location>
        <begin position="687"/>
        <end position="878"/>
    </location>
</feature>
<dbReference type="NCBIfam" id="NF003671">
    <property type="entry name" value="PRK05294.1"/>
    <property type="match status" value="1"/>
</dbReference>
<dbReference type="SUPFAM" id="SSF51338">
    <property type="entry name" value="Composite domain of metallo-dependent hydrolases"/>
    <property type="match status" value="1"/>
</dbReference>
<comment type="similarity">
    <text evidence="17">In the 3rd section; belongs to the metallo-dependent hydrolases superfamily. DHOase family. CAD subfamily.</text>
</comment>
<dbReference type="GO" id="GO:0005829">
    <property type="term" value="C:cytosol"/>
    <property type="evidence" value="ECO:0007669"/>
    <property type="project" value="TreeGrafter"/>
</dbReference>
<dbReference type="PROSITE" id="PS51855">
    <property type="entry name" value="MGS"/>
    <property type="match status" value="1"/>
</dbReference>
<dbReference type="PROSITE" id="PS00867">
    <property type="entry name" value="CPSASE_2"/>
    <property type="match status" value="2"/>
</dbReference>
<dbReference type="NCBIfam" id="NF009455">
    <property type="entry name" value="PRK12815.1"/>
    <property type="match status" value="1"/>
</dbReference>
<evidence type="ECO:0000256" key="19">
    <source>
        <dbReference type="ARBA" id="ARBA00043984"/>
    </source>
</evidence>
<dbReference type="GO" id="GO:0004070">
    <property type="term" value="F:aspartate carbamoyltransferase activity"/>
    <property type="evidence" value="ECO:0007669"/>
    <property type="project" value="UniProtKB-EC"/>
</dbReference>
<dbReference type="SUPFAM" id="SSF53671">
    <property type="entry name" value="Aspartate/ornithine carbamoyltransferase"/>
    <property type="match status" value="1"/>
</dbReference>
<dbReference type="Pfam" id="PF02729">
    <property type="entry name" value="OTCace_N"/>
    <property type="match status" value="1"/>
</dbReference>
<dbReference type="PRINTS" id="PR00098">
    <property type="entry name" value="CPSASE"/>
</dbReference>
<keyword evidence="9" id="KW-0677">Repeat</keyword>
<dbReference type="PRINTS" id="PR00100">
    <property type="entry name" value="AOTCASE"/>
</dbReference>
<dbReference type="SUPFAM" id="SSF48108">
    <property type="entry name" value="Carbamoyl phosphate synthetase, large subunit connection domain"/>
    <property type="match status" value="1"/>
</dbReference>
<dbReference type="FunFam" id="1.10.1030.10:FF:000001">
    <property type="entry name" value="Carbamoyl-phosphate synthase large chain"/>
    <property type="match status" value="1"/>
</dbReference>
<dbReference type="PRINTS" id="PR00101">
    <property type="entry name" value="ATCASE"/>
</dbReference>
<dbReference type="PANTHER" id="PTHR11405:SF5">
    <property type="entry name" value="CAD PROTEIN"/>
    <property type="match status" value="1"/>
</dbReference>
<dbReference type="InterPro" id="IPR005479">
    <property type="entry name" value="CPAse_ATP-bd"/>
</dbReference>
<evidence type="ECO:0000256" key="2">
    <source>
        <dbReference type="ARBA" id="ARBA00004812"/>
    </source>
</evidence>
<comment type="similarity">
    <text evidence="18">In the C-terminal section; belongs to the aspartate/ornithine carbamoyltransferase superfamily. ATCase family.</text>
</comment>
<comment type="cofactor">
    <cofactor evidence="1">
        <name>Zn(2+)</name>
        <dbReference type="ChEBI" id="CHEBI:29105"/>
    </cofactor>
</comment>
<dbReference type="InterPro" id="IPR036901">
    <property type="entry name" value="Asp/Orn_carbamoylTrfase_sf"/>
</dbReference>
<name>A0A183IGF1_9BILA</name>
<dbReference type="GO" id="GO:0004087">
    <property type="term" value="F:carbamoyl-phosphate synthase (ammonia) activity"/>
    <property type="evidence" value="ECO:0007669"/>
    <property type="project" value="UniProtKB-EC"/>
</dbReference>
<keyword evidence="6" id="KW-0436">Ligase</keyword>
<dbReference type="FunFam" id="3.30.470.20:FF:000001">
    <property type="entry name" value="Carbamoyl-phosphate synthase large chain"/>
    <property type="match status" value="1"/>
</dbReference>
<evidence type="ECO:0000256" key="6">
    <source>
        <dbReference type="ARBA" id="ARBA00022598"/>
    </source>
</evidence>
<evidence type="ECO:0000313" key="29">
    <source>
        <dbReference type="EMBL" id="VDO98634.1"/>
    </source>
</evidence>
<evidence type="ECO:0000256" key="16">
    <source>
        <dbReference type="ARBA" id="ARBA00023268"/>
    </source>
</evidence>
<dbReference type="WBParaSite" id="SBAD_0000282501-mRNA-1">
    <property type="protein sequence ID" value="SBAD_0000282501-mRNA-1"/>
    <property type="gene ID" value="SBAD_0000282501"/>
</dbReference>
<evidence type="ECO:0000256" key="13">
    <source>
        <dbReference type="ARBA" id="ARBA00022840"/>
    </source>
</evidence>
<dbReference type="FunFam" id="3.20.20.140:FF:000036">
    <property type="entry name" value="Carbamoyl-phosphate synthase large chain"/>
    <property type="match status" value="1"/>
</dbReference>
<dbReference type="SMART" id="SM00851">
    <property type="entry name" value="MGS"/>
    <property type="match status" value="1"/>
</dbReference>
<dbReference type="Pfam" id="PF00185">
    <property type="entry name" value="OTCace"/>
    <property type="match status" value="1"/>
</dbReference>
<dbReference type="OrthoDB" id="434at2759"/>
<keyword evidence="10 26" id="KW-0547">Nucleotide-binding</keyword>
<evidence type="ECO:0000256" key="21">
    <source>
        <dbReference type="ARBA" id="ARBA00047359"/>
    </source>
</evidence>
<dbReference type="PROSITE" id="PS50975">
    <property type="entry name" value="ATP_GRASP"/>
    <property type="match status" value="2"/>
</dbReference>
<dbReference type="PROSITE" id="PS00483">
    <property type="entry name" value="DIHYDROOROTASE_2"/>
    <property type="match status" value="1"/>
</dbReference>
<dbReference type="Pfam" id="PF02142">
    <property type="entry name" value="MGS"/>
    <property type="match status" value="1"/>
</dbReference>
<dbReference type="GO" id="GO:0004359">
    <property type="term" value="F:glutaminase activity"/>
    <property type="evidence" value="ECO:0007669"/>
    <property type="project" value="UniProtKB-EC"/>
</dbReference>
<sequence length="1737" mass="192745">MNFETCAKGVVDQVISGTVKLEVITLKNTSHPLNESMSGCKSKRINGRTKFAIKALKEEKILTVLVNPNVATVQTTKGFADYTYFLPITPHYVEQIWSERPSGILVTFGGQTALNCAIDLNNTGVFEKYNVKVLGTPIETIVWTEDREEFTKKLIEINQPVVPCRAAHEALNMAESLGYPVLVRSAFSLGGLNSGFAQNSVELERLAALALSSSCQILIDKSLVGWKEVEYEVMRDAYDNCVTVCNMENIDPLGIHTGDSIVIAPSQTLSNYEYNMLREASIRIVRHLCIVGECNVQFALDPNSSKYYVIEVNARLSRSSALASKATGYPLAYVATKLALGTPLTGLKNTITNKTTACFEPSLDYCVIKVPRWDLSKFARVSTKIGTGMKSVGEVMGIGRCFEEAFQKALRMVDENVVGFDPLYLKLNDDDLVEPTDKRIFVLAAALYKGYSTERLAAMTKIDAWFLNRMQTIIKMQQYLENHTVKVADVLNAKQLGFSDKQIANFVKSTEINIRKMRQMSGITPFVKQIDTLAAEWPAQTNYLYFTYNGCEHDVDFPPDFIIVLGSGVYRIGSSVEFDCCAVGCVQELRRLSHNTMLINCNPETVSTDYDVCDRLLFEEISFETVMDAYELHKPCSLVLCMGGQLSNNIAMNLYHQNVKILGTSPEFIDTAENRYKFSRMLDDMNSQKPEIEHILQPQWKQLTTVESARRFCETVGYPCLVRPSYVLSGAAMNVAHSSPDLESYLLQASVVSRNYPVVISKFILEAKEIDVDAVASDGAVVAFAISEHVENAGVHSGDATLVTPPQDLTAKTIAEIKYVVTQIAKVLCINGPFNMQLIAKVNKLQVIECNLRASRSFPFVSKALDYDFIAVATRVLLRTPMTAPATLMVGIGKVAVKVPQFSFARLSGAEVMLGVEMTSTGEVACFGDDRYEAYLKAMISAGFRIPKQTIFVSIGGLKQKYEMLNSIKYLDMGTADFYAEHGISMTPVEWQFDEGGPAGGKIAQGFKSIAHYISKKQFDMVINIPMRGAGSYRVSTFITPGYQTRRMAIDNGIPLVTDIKCAKLLIETKPNVDCISGHKIIRLPGLIDIHTHMRDPGDTDKEDWYTGTCAALAGGITMVLAMPNTKPAAIDLSTITMIDKLASDQACCDFGLYAGATDSNYDRVSDLVPISVGLKMFLNDTFSALRLSDCTVWMKHFQNWPVDFPIVVHAEDQTVAAVIALTYICKRPVHICHVSSKEEILIIKAAKERNLPVTCEVAPHHLFLNSAMSTGNFATVKPSLKTEQDCKALWDNLDVIDCFASDHAPHLPSDKQTGICPGFPGLETMLPLLLNAVTEGYLTIEDIVLRMYDNPRKIFHLPAQENTYVEVDLDQCWKVPGQMKYSKAGWTPFSQMRLYGTVRRVLLRGEEVFVDGKILVKPGFGRNVKSMVIDGQKPVNASEVMVKEKKFSPVKSLFKQIPTSECTTQQRCLGQLMACAFYEASTRTLNSFAAAMQRLGGSVIYMNSETSSVRKGETLEDTIRILSGYSNLIVIRHPEPGTAERAALVSKQPVINAGDGTGEHPSQALLDVFTIREEIGTVNGLTVTMVGDLRNSRTVHSLAKLLCLYDVSLRYVSPTGLEMPSHITNYVGSRGIAVLRLIRNPVIGTDVLYVTRIQKERFVNMDEYNRVFGNYIVDPELMRNAKEKMIVMHPLPRINEITLEFDSDPRAAYFRQAQYGMYVRMALISAVAWSGVNELP</sequence>
<dbReference type="Gene3D" id="3.40.50.20">
    <property type="match status" value="2"/>
</dbReference>
<dbReference type="SUPFAM" id="SSF51556">
    <property type="entry name" value="Metallo-dependent hydrolases"/>
    <property type="match status" value="1"/>
</dbReference>
<gene>
    <name evidence="29" type="ORF">SBAD_LOCUS2695</name>
</gene>
<keyword evidence="12" id="KW-0862">Zinc</keyword>
<evidence type="ECO:0000256" key="22">
    <source>
        <dbReference type="ARBA" id="ARBA00048492"/>
    </source>
</evidence>
<evidence type="ECO:0000256" key="26">
    <source>
        <dbReference type="PROSITE-ProRule" id="PRU00409"/>
    </source>
</evidence>
<comment type="catalytic activity">
    <reaction evidence="23">
        <text>hydrogencarbonate + L-glutamine + 2 ATP + H2O = carbamoyl phosphate + L-glutamate + 2 ADP + phosphate + 2 H(+)</text>
        <dbReference type="Rhea" id="RHEA:18633"/>
        <dbReference type="ChEBI" id="CHEBI:15377"/>
        <dbReference type="ChEBI" id="CHEBI:15378"/>
        <dbReference type="ChEBI" id="CHEBI:17544"/>
        <dbReference type="ChEBI" id="CHEBI:29985"/>
        <dbReference type="ChEBI" id="CHEBI:30616"/>
        <dbReference type="ChEBI" id="CHEBI:43474"/>
        <dbReference type="ChEBI" id="CHEBI:58228"/>
        <dbReference type="ChEBI" id="CHEBI:58359"/>
        <dbReference type="ChEBI" id="CHEBI:456216"/>
        <dbReference type="EC" id="6.3.5.5"/>
    </reaction>
</comment>
<dbReference type="PROSITE" id="PS00866">
    <property type="entry name" value="CPSASE_1"/>
    <property type="match status" value="1"/>
</dbReference>
<dbReference type="FunFam" id="3.40.50.20:FF:000002">
    <property type="entry name" value="Carbamoyl-phosphate synthase large chain"/>
    <property type="match status" value="1"/>
</dbReference>
<evidence type="ECO:0000256" key="8">
    <source>
        <dbReference type="ARBA" id="ARBA00022723"/>
    </source>
</evidence>
<dbReference type="GO" id="GO:0004151">
    <property type="term" value="F:dihydroorotase activity"/>
    <property type="evidence" value="ECO:0007669"/>
    <property type="project" value="UniProtKB-EC"/>
</dbReference>
<keyword evidence="7" id="KW-0808">Transferase</keyword>
<dbReference type="GO" id="GO:0044205">
    <property type="term" value="P:'de novo' UMP biosynthetic process"/>
    <property type="evidence" value="ECO:0007669"/>
    <property type="project" value="UniProtKB-UniPathway"/>
</dbReference>
<dbReference type="InterPro" id="IPR005483">
    <property type="entry name" value="CPSase_dom"/>
</dbReference>
<dbReference type="PANTHER" id="PTHR11405">
    <property type="entry name" value="CARBAMOYLTRANSFERASE FAMILY MEMBER"/>
    <property type="match status" value="1"/>
</dbReference>
<dbReference type="FunFam" id="3.40.50.1370:FF:000002">
    <property type="entry name" value="Aspartate carbamoyltransferase 2"/>
    <property type="match status" value="1"/>
</dbReference>
<evidence type="ECO:0000256" key="20">
    <source>
        <dbReference type="ARBA" id="ARBA00043998"/>
    </source>
</evidence>
<dbReference type="InterPro" id="IPR006130">
    <property type="entry name" value="Asp/Orn_carbamoylTrfase"/>
</dbReference>
<keyword evidence="14" id="KW-0315">Glutamine amidotransferase</keyword>
<organism evidence="31">
    <name type="scientific">Soboliphyme baturini</name>
    <dbReference type="NCBI Taxonomy" id="241478"/>
    <lineage>
        <taxon>Eukaryota</taxon>
        <taxon>Metazoa</taxon>
        <taxon>Ecdysozoa</taxon>
        <taxon>Nematoda</taxon>
        <taxon>Enoplea</taxon>
        <taxon>Dorylaimia</taxon>
        <taxon>Dioctophymatida</taxon>
        <taxon>Dioctophymatoidea</taxon>
        <taxon>Soboliphymatidae</taxon>
        <taxon>Soboliphyme</taxon>
    </lineage>
</organism>
<evidence type="ECO:0000256" key="15">
    <source>
        <dbReference type="ARBA" id="ARBA00022975"/>
    </source>
</evidence>
<evidence type="ECO:0000256" key="23">
    <source>
        <dbReference type="ARBA" id="ARBA00048816"/>
    </source>
</evidence>
<dbReference type="NCBIfam" id="TIGR00670">
    <property type="entry name" value="asp_carb_tr"/>
    <property type="match status" value="1"/>
</dbReference>
<dbReference type="FunFam" id="3.40.50.1380:FF:000005">
    <property type="entry name" value="CAD protein-like isoform X1"/>
    <property type="match status" value="1"/>
</dbReference>
<dbReference type="PROSITE" id="PS00097">
    <property type="entry name" value="CARBAMOYLTRANSFERASE"/>
    <property type="match status" value="1"/>
</dbReference>
<reference evidence="29 30" key="2">
    <citation type="submission" date="2018-11" db="EMBL/GenBank/DDBJ databases">
        <authorList>
            <consortium name="Pathogen Informatics"/>
        </authorList>
    </citation>
    <scope>NUCLEOTIDE SEQUENCE [LARGE SCALE GENOMIC DNA]</scope>
</reference>
<evidence type="ECO:0000256" key="25">
    <source>
        <dbReference type="ARBA" id="ARBA00049534"/>
    </source>
</evidence>
<dbReference type="SUPFAM" id="SSF52335">
    <property type="entry name" value="Methylglyoxal synthase-like"/>
    <property type="match status" value="1"/>
</dbReference>
<dbReference type="InterPro" id="IPR011059">
    <property type="entry name" value="Metal-dep_hydrolase_composite"/>
</dbReference>
<dbReference type="Pfam" id="PF02786">
    <property type="entry name" value="CPSase_L_D2"/>
    <property type="match status" value="2"/>
</dbReference>
<evidence type="ECO:0000256" key="5">
    <source>
        <dbReference type="ARBA" id="ARBA00011643"/>
    </source>
</evidence>
<dbReference type="NCBIfam" id="TIGR01369">
    <property type="entry name" value="CPSaseII_lrg"/>
    <property type="match status" value="1"/>
</dbReference>
<dbReference type="Proteomes" id="UP000270296">
    <property type="component" value="Unassembled WGS sequence"/>
</dbReference>
<dbReference type="InterPro" id="IPR032466">
    <property type="entry name" value="Metal_Hydrolase"/>
</dbReference>
<dbReference type="GO" id="GO:0005524">
    <property type="term" value="F:ATP binding"/>
    <property type="evidence" value="ECO:0007669"/>
    <property type="project" value="UniProtKB-UniRule"/>
</dbReference>
<dbReference type="SUPFAM" id="SSF52440">
    <property type="entry name" value="PreATP-grasp domain"/>
    <property type="match status" value="2"/>
</dbReference>
<comment type="catalytic activity">
    <reaction evidence="25">
        <text>L-glutamine + H2O = L-glutamate + NH4(+)</text>
        <dbReference type="Rhea" id="RHEA:15889"/>
        <dbReference type="ChEBI" id="CHEBI:15377"/>
        <dbReference type="ChEBI" id="CHEBI:28938"/>
        <dbReference type="ChEBI" id="CHEBI:29985"/>
        <dbReference type="ChEBI" id="CHEBI:58359"/>
        <dbReference type="EC" id="3.5.1.2"/>
    </reaction>
</comment>
<dbReference type="InterPro" id="IPR024403">
    <property type="entry name" value="DHOase_cat"/>
</dbReference>
<dbReference type="FunFam" id="3.30.1490.20:FF:000001">
    <property type="entry name" value="Carbamoyl-phosphate synthase large chain"/>
    <property type="match status" value="1"/>
</dbReference>
<dbReference type="NCBIfam" id="NF002032">
    <property type="entry name" value="PRK00856.1"/>
    <property type="match status" value="1"/>
</dbReference>
<feature type="domain" description="ATP-grasp" evidence="27">
    <location>
        <begin position="128"/>
        <end position="340"/>
    </location>
</feature>
<dbReference type="InterPro" id="IPR006131">
    <property type="entry name" value="Asp_carbamoyltransf_Asp/Orn-bd"/>
</dbReference>
<dbReference type="InterPro" id="IPR011607">
    <property type="entry name" value="MGS-like_dom"/>
</dbReference>
<evidence type="ECO:0000256" key="1">
    <source>
        <dbReference type="ARBA" id="ARBA00001947"/>
    </source>
</evidence>
<accession>A0A183IGF1</accession>
<dbReference type="InterPro" id="IPR036897">
    <property type="entry name" value="CarbamoylP_synth_lsu_oligo_sf"/>
</dbReference>
<dbReference type="InterPro" id="IPR002082">
    <property type="entry name" value="Asp_carbamoyltransf"/>
</dbReference>
<dbReference type="Gene3D" id="3.30.470.20">
    <property type="entry name" value="ATP-grasp fold, B domain"/>
    <property type="match status" value="2"/>
</dbReference>
<dbReference type="InterPro" id="IPR002195">
    <property type="entry name" value="Dihydroorotase_CS"/>
</dbReference>
<dbReference type="GO" id="GO:0004088">
    <property type="term" value="F:carbamoyl-phosphate synthase (glutamine-hydrolyzing) activity"/>
    <property type="evidence" value="ECO:0007669"/>
    <property type="project" value="UniProtKB-EC"/>
</dbReference>
<comment type="similarity">
    <text evidence="20">In the 2nd section; belongs to the CarB family.</text>
</comment>
<dbReference type="GO" id="GO:0016597">
    <property type="term" value="F:amino acid binding"/>
    <property type="evidence" value="ECO:0007669"/>
    <property type="project" value="InterPro"/>
</dbReference>
<dbReference type="InterPro" id="IPR016185">
    <property type="entry name" value="PreATP-grasp_dom_sf"/>
</dbReference>
<protein>
    <submittedName>
        <fullName evidence="31">CAD protein</fullName>
    </submittedName>
</protein>
<comment type="catalytic activity">
    <reaction evidence="21">
        <text>hydrogencarbonate + NH4(+) + 2 ATP = carbamoyl phosphate + 2 ADP + phosphate + 2 H(+)</text>
        <dbReference type="Rhea" id="RHEA:18029"/>
        <dbReference type="ChEBI" id="CHEBI:15378"/>
        <dbReference type="ChEBI" id="CHEBI:17544"/>
        <dbReference type="ChEBI" id="CHEBI:28938"/>
        <dbReference type="ChEBI" id="CHEBI:30616"/>
        <dbReference type="ChEBI" id="CHEBI:43474"/>
        <dbReference type="ChEBI" id="CHEBI:58228"/>
        <dbReference type="ChEBI" id="CHEBI:456216"/>
        <dbReference type="EC" id="6.3.4.16"/>
    </reaction>
</comment>
<dbReference type="GO" id="GO:0006228">
    <property type="term" value="P:UTP biosynthetic process"/>
    <property type="evidence" value="ECO:0007669"/>
    <property type="project" value="TreeGrafter"/>
</dbReference>
<dbReference type="InterPro" id="IPR006132">
    <property type="entry name" value="Asp/Orn_carbamoyltranf_P-bd"/>
</dbReference>
<proteinExistence type="inferred from homology"/>
<evidence type="ECO:0000256" key="17">
    <source>
        <dbReference type="ARBA" id="ARBA00043968"/>
    </source>
</evidence>
<keyword evidence="11" id="KW-0378">Hydrolase</keyword>
<dbReference type="UniPathway" id="UPA00070">
    <property type="reaction ID" value="UER00116"/>
</dbReference>
<dbReference type="GO" id="GO:0019240">
    <property type="term" value="P:citrulline biosynthetic process"/>
    <property type="evidence" value="ECO:0007669"/>
    <property type="project" value="TreeGrafter"/>
</dbReference>
<evidence type="ECO:0000256" key="24">
    <source>
        <dbReference type="ARBA" id="ARBA00048859"/>
    </source>
</evidence>
<dbReference type="SMART" id="SM01096">
    <property type="entry name" value="CPSase_L_D3"/>
    <property type="match status" value="1"/>
</dbReference>
<dbReference type="GO" id="GO:0006207">
    <property type="term" value="P:'de novo' pyrimidine nucleobase biosynthetic process"/>
    <property type="evidence" value="ECO:0007669"/>
    <property type="project" value="InterPro"/>
</dbReference>
<dbReference type="InterPro" id="IPR058047">
    <property type="entry name" value="CPSase_preATP-grasp"/>
</dbReference>
<feature type="domain" description="MGS-like" evidence="28">
    <location>
        <begin position="944"/>
        <end position="1097"/>
    </location>
</feature>
<dbReference type="Gene3D" id="1.10.1030.10">
    <property type="entry name" value="Carbamoyl-phosphate synthetase, large subunit oligomerisation domain"/>
    <property type="match status" value="1"/>
</dbReference>
<dbReference type="InterPro" id="IPR013815">
    <property type="entry name" value="ATP_grasp_subdomain_1"/>
</dbReference>
<evidence type="ECO:0000259" key="27">
    <source>
        <dbReference type="PROSITE" id="PS50975"/>
    </source>
</evidence>